<feature type="region of interest" description="G1" evidence="8">
    <location>
        <begin position="36"/>
        <end position="43"/>
    </location>
</feature>
<dbReference type="InterPro" id="IPR006073">
    <property type="entry name" value="GTP-bd"/>
</dbReference>
<evidence type="ECO:0000313" key="12">
    <source>
        <dbReference type="EMBL" id="EFJ38340.1"/>
    </source>
</evidence>
<reference evidence="12 13" key="1">
    <citation type="journal article" date="2011" name="Science">
        <title>The Selaginella genome identifies genetic changes associated with the evolution of vascular plants.</title>
        <authorList>
            <person name="Banks J.A."/>
            <person name="Nishiyama T."/>
            <person name="Hasebe M."/>
            <person name="Bowman J.L."/>
            <person name="Gribskov M."/>
            <person name="dePamphilis C."/>
            <person name="Albert V.A."/>
            <person name="Aono N."/>
            <person name="Aoyama T."/>
            <person name="Ambrose B.A."/>
            <person name="Ashton N.W."/>
            <person name="Axtell M.J."/>
            <person name="Barker E."/>
            <person name="Barker M.S."/>
            <person name="Bennetzen J.L."/>
            <person name="Bonawitz N.D."/>
            <person name="Chapple C."/>
            <person name="Cheng C."/>
            <person name="Correa L.G."/>
            <person name="Dacre M."/>
            <person name="DeBarry J."/>
            <person name="Dreyer I."/>
            <person name="Elias M."/>
            <person name="Engstrom E.M."/>
            <person name="Estelle M."/>
            <person name="Feng L."/>
            <person name="Finet C."/>
            <person name="Floyd S.K."/>
            <person name="Frommer W.B."/>
            <person name="Fujita T."/>
            <person name="Gramzow L."/>
            <person name="Gutensohn M."/>
            <person name="Harholt J."/>
            <person name="Hattori M."/>
            <person name="Heyl A."/>
            <person name="Hirai T."/>
            <person name="Hiwatashi Y."/>
            <person name="Ishikawa M."/>
            <person name="Iwata M."/>
            <person name="Karol K.G."/>
            <person name="Koehler B."/>
            <person name="Kolukisaoglu U."/>
            <person name="Kubo M."/>
            <person name="Kurata T."/>
            <person name="Lalonde S."/>
            <person name="Li K."/>
            <person name="Li Y."/>
            <person name="Litt A."/>
            <person name="Lyons E."/>
            <person name="Manning G."/>
            <person name="Maruyama T."/>
            <person name="Michael T.P."/>
            <person name="Mikami K."/>
            <person name="Miyazaki S."/>
            <person name="Morinaga S."/>
            <person name="Murata T."/>
            <person name="Mueller-Roeber B."/>
            <person name="Nelson D.R."/>
            <person name="Obara M."/>
            <person name="Oguri Y."/>
            <person name="Olmstead R.G."/>
            <person name="Onodera N."/>
            <person name="Petersen B.L."/>
            <person name="Pils B."/>
            <person name="Prigge M."/>
            <person name="Rensing S.A."/>
            <person name="Riano-Pachon D.M."/>
            <person name="Roberts A.W."/>
            <person name="Sato Y."/>
            <person name="Scheller H.V."/>
            <person name="Schulz B."/>
            <person name="Schulz C."/>
            <person name="Shakirov E.V."/>
            <person name="Shibagaki N."/>
            <person name="Shinohara N."/>
            <person name="Shippen D.E."/>
            <person name="Soerensen I."/>
            <person name="Sotooka R."/>
            <person name="Sugimoto N."/>
            <person name="Sugita M."/>
            <person name="Sumikawa N."/>
            <person name="Tanurdzic M."/>
            <person name="Theissen G."/>
            <person name="Ulvskov P."/>
            <person name="Wakazuki S."/>
            <person name="Weng J.K."/>
            <person name="Willats W.W."/>
            <person name="Wipf D."/>
            <person name="Wolf P.G."/>
            <person name="Yang L."/>
            <person name="Zimmer A.D."/>
            <person name="Zhu Q."/>
            <person name="Mitros T."/>
            <person name="Hellsten U."/>
            <person name="Loque D."/>
            <person name="Otillar R."/>
            <person name="Salamov A."/>
            <person name="Schmutz J."/>
            <person name="Shapiro H."/>
            <person name="Lindquist E."/>
            <person name="Lucas S."/>
            <person name="Rokhsar D."/>
            <person name="Grigoriev I.V."/>
        </authorList>
    </citation>
    <scope>NUCLEOTIDE SEQUENCE [LARGE SCALE GENOMIC DNA]</scope>
</reference>
<dbReference type="InterPro" id="IPR009019">
    <property type="entry name" value="KH_sf_prok-type"/>
</dbReference>
<evidence type="ECO:0000256" key="1">
    <source>
        <dbReference type="ARBA" id="ARBA00004595"/>
    </source>
</evidence>
<dbReference type="HAMAP" id="MF_00367">
    <property type="entry name" value="GTPase_Era"/>
    <property type="match status" value="1"/>
</dbReference>
<protein>
    <recommendedName>
        <fullName evidence="14">Era-type G domain-containing protein</fullName>
    </recommendedName>
</protein>
<dbReference type="CDD" id="cd22534">
    <property type="entry name" value="KH-II_Era"/>
    <property type="match status" value="1"/>
</dbReference>
<dbReference type="InterPro" id="IPR027417">
    <property type="entry name" value="P-loop_NTPase"/>
</dbReference>
<dbReference type="FunFam" id="3.40.50.300:FF:000094">
    <property type="entry name" value="GTPase Era"/>
    <property type="match status" value="1"/>
</dbReference>
<dbReference type="EMBL" id="GL377565">
    <property type="protein sequence ID" value="EFJ38340.1"/>
    <property type="molecule type" value="Genomic_DNA"/>
</dbReference>
<evidence type="ECO:0000256" key="7">
    <source>
        <dbReference type="PROSITE-ProRule" id="PRU00118"/>
    </source>
</evidence>
<feature type="region of interest" description="G3" evidence="8">
    <location>
        <begin position="83"/>
        <end position="86"/>
    </location>
</feature>
<dbReference type="GO" id="GO:0000028">
    <property type="term" value="P:ribosomal small subunit assembly"/>
    <property type="evidence" value="ECO:0000318"/>
    <property type="project" value="GO_Central"/>
</dbReference>
<feature type="region of interest" description="G2" evidence="8">
    <location>
        <begin position="62"/>
        <end position="66"/>
    </location>
</feature>
<dbReference type="InParanoid" id="D8QPT6"/>
<dbReference type="SUPFAM" id="SSF52540">
    <property type="entry name" value="P-loop containing nucleoside triphosphate hydrolases"/>
    <property type="match status" value="1"/>
</dbReference>
<dbReference type="NCBIfam" id="TIGR00231">
    <property type="entry name" value="small_GTP"/>
    <property type="match status" value="1"/>
</dbReference>
<keyword evidence="3 8" id="KW-0547">Nucleotide-binding</keyword>
<dbReference type="InterPro" id="IPR005662">
    <property type="entry name" value="GTPase_Era-like"/>
</dbReference>
<dbReference type="Pfam" id="PF01926">
    <property type="entry name" value="MMR_HSR1"/>
    <property type="match status" value="1"/>
</dbReference>
<dbReference type="OMA" id="WAEVDVI"/>
<dbReference type="OrthoDB" id="8954335at2759"/>
<dbReference type="NCBIfam" id="TIGR00436">
    <property type="entry name" value="era"/>
    <property type="match status" value="1"/>
</dbReference>
<evidence type="ECO:0000256" key="5">
    <source>
        <dbReference type="ARBA" id="ARBA00023134"/>
    </source>
</evidence>
<organism evidence="13">
    <name type="scientific">Selaginella moellendorffii</name>
    <name type="common">Spikemoss</name>
    <dbReference type="NCBI Taxonomy" id="88036"/>
    <lineage>
        <taxon>Eukaryota</taxon>
        <taxon>Viridiplantae</taxon>
        <taxon>Streptophyta</taxon>
        <taxon>Embryophyta</taxon>
        <taxon>Tracheophyta</taxon>
        <taxon>Lycopodiopsida</taxon>
        <taxon>Selaginellales</taxon>
        <taxon>Selaginellaceae</taxon>
        <taxon>Selaginella</taxon>
    </lineage>
</organism>
<dbReference type="InterPro" id="IPR005225">
    <property type="entry name" value="Small_GTP-bd"/>
</dbReference>
<dbReference type="KEGG" id="smo:SELMODRAFT_75698"/>
<dbReference type="GO" id="GO:0042644">
    <property type="term" value="C:chloroplast nucleoid"/>
    <property type="evidence" value="ECO:0007669"/>
    <property type="project" value="UniProtKB-SubCell"/>
</dbReference>
<dbReference type="GO" id="GO:0005525">
    <property type="term" value="F:GTP binding"/>
    <property type="evidence" value="ECO:0007669"/>
    <property type="project" value="UniProtKB-UniRule"/>
</dbReference>
<accession>D8QPT6</accession>
<evidence type="ECO:0000256" key="9">
    <source>
        <dbReference type="RuleBase" id="RU003761"/>
    </source>
</evidence>
<comment type="similarity">
    <text evidence="2 8 9">Belongs to the TRAFAC class TrmE-Era-EngA-EngB-Septin-like GTPase superfamily. Era GTPase family.</text>
</comment>
<keyword evidence="5 8" id="KW-0342">GTP-binding</keyword>
<evidence type="ECO:0000256" key="4">
    <source>
        <dbReference type="ARBA" id="ARBA00022884"/>
    </source>
</evidence>
<dbReference type="FunFam" id="3.30.300.20:FF:000003">
    <property type="entry name" value="GTPase Era"/>
    <property type="match status" value="1"/>
</dbReference>
<name>D8QPT6_SELML</name>
<dbReference type="InterPro" id="IPR030388">
    <property type="entry name" value="G_ERA_dom"/>
</dbReference>
<dbReference type="PROSITE" id="PS51713">
    <property type="entry name" value="G_ERA"/>
    <property type="match status" value="1"/>
</dbReference>
<dbReference type="InterPro" id="IPR004044">
    <property type="entry name" value="KH_dom_type_2"/>
</dbReference>
<evidence type="ECO:0000256" key="3">
    <source>
        <dbReference type="ARBA" id="ARBA00022741"/>
    </source>
</evidence>
<evidence type="ECO:0000313" key="13">
    <source>
        <dbReference type="Proteomes" id="UP000001514"/>
    </source>
</evidence>
<evidence type="ECO:0000256" key="2">
    <source>
        <dbReference type="ARBA" id="ARBA00007921"/>
    </source>
</evidence>
<evidence type="ECO:0000256" key="8">
    <source>
        <dbReference type="PROSITE-ProRule" id="PRU01050"/>
    </source>
</evidence>
<dbReference type="Pfam" id="PF07650">
    <property type="entry name" value="KH_2"/>
    <property type="match status" value="1"/>
</dbReference>
<evidence type="ECO:0000259" key="11">
    <source>
        <dbReference type="PROSITE" id="PS51713"/>
    </source>
</evidence>
<dbReference type="NCBIfam" id="NF000908">
    <property type="entry name" value="PRK00089.1"/>
    <property type="match status" value="1"/>
</dbReference>
<dbReference type="Proteomes" id="UP000001514">
    <property type="component" value="Unassembled WGS sequence"/>
</dbReference>
<dbReference type="GO" id="GO:0043024">
    <property type="term" value="F:ribosomal small subunit binding"/>
    <property type="evidence" value="ECO:0000318"/>
    <property type="project" value="GO_Central"/>
</dbReference>
<evidence type="ECO:0000256" key="6">
    <source>
        <dbReference type="ARBA" id="ARBA00057494"/>
    </source>
</evidence>
<feature type="region of interest" description="G5" evidence="8">
    <location>
        <begin position="177"/>
        <end position="179"/>
    </location>
</feature>
<dbReference type="InterPro" id="IPR015946">
    <property type="entry name" value="KH_dom-like_a/b"/>
</dbReference>
<evidence type="ECO:0000259" key="10">
    <source>
        <dbReference type="PROSITE" id="PS50823"/>
    </source>
</evidence>
<dbReference type="PANTHER" id="PTHR42698">
    <property type="entry name" value="GTPASE ERA"/>
    <property type="match status" value="1"/>
</dbReference>
<proteinExistence type="inferred from homology"/>
<feature type="region of interest" description="G4" evidence="8">
    <location>
        <begin position="148"/>
        <end position="151"/>
    </location>
</feature>
<dbReference type="Gene3D" id="3.30.300.20">
    <property type="match status" value="1"/>
</dbReference>
<dbReference type="AlphaFoldDB" id="D8QPT6"/>
<dbReference type="Gramene" id="EFJ38340">
    <property type="protein sequence ID" value="EFJ38340"/>
    <property type="gene ID" value="SELMODRAFT_75698"/>
</dbReference>
<dbReference type="FunCoup" id="D8QPT6">
    <property type="interactions" value="998"/>
</dbReference>
<comment type="function">
    <text evidence="6">Nuclear genome-encoded probable GTPase involved in ribosome biogenesis in chloroplasts. Plays a role in 16S rRNA maturation in plastids and may contribute to the assembly of the small (30S) ribosomal subunit.</text>
</comment>
<dbReference type="HOGENOM" id="CLU_038009_1_3_1"/>
<sequence>MKVAADHRSGNSFLDFLLSFVADCSKFQSGYVALIGKPNVGKSTLLNGIIGQKLSIVTAKPQTTRHRILGICSGPNYQMILYDTPGVITKQMHKLDELMMKSVRSATINSDCLLLIADICHPPEQVLGTLDEGAVNLIKSKPTLLVLNKKDKVKQSEIQKKQEWYEKNSGMDEVIPVSAKFGLGIEEVKQWLVSKLPLGPAYYPRDIVSEHQERFFVSEIFREKIFQLYREEIPYCSQVNVVRYVEREAPAKDFIEIEILVEKESQKAILLGKEGKALKTLATAARLDIEDFVDRKCYLEIKVKVKEDWRKNEELLEHFGYSGKIASASL</sequence>
<dbReference type="STRING" id="88036.D8QPT6"/>
<dbReference type="CDD" id="cd04163">
    <property type="entry name" value="Era"/>
    <property type="match status" value="1"/>
</dbReference>
<dbReference type="GO" id="GO:0019843">
    <property type="term" value="F:rRNA binding"/>
    <property type="evidence" value="ECO:0000318"/>
    <property type="project" value="GO_Central"/>
</dbReference>
<dbReference type="SUPFAM" id="SSF54814">
    <property type="entry name" value="Prokaryotic type KH domain (KH-domain type II)"/>
    <property type="match status" value="1"/>
</dbReference>
<feature type="domain" description="KH type-2" evidence="10">
    <location>
        <begin position="229"/>
        <end position="307"/>
    </location>
</feature>
<evidence type="ECO:0008006" key="14">
    <source>
        <dbReference type="Google" id="ProtNLM"/>
    </source>
</evidence>
<keyword evidence="13" id="KW-1185">Reference proteome</keyword>
<feature type="domain" description="Era-type G" evidence="11">
    <location>
        <begin position="28"/>
        <end position="198"/>
    </location>
</feature>
<comment type="subcellular location">
    <subcellularLocation>
        <location evidence="1">Plastid</location>
        <location evidence="1">Chloroplast stroma</location>
        <location evidence="1">Chloroplast nucleoid</location>
    </subcellularLocation>
</comment>
<dbReference type="eggNOG" id="KOG1423">
    <property type="taxonomic scope" value="Eukaryota"/>
</dbReference>
<dbReference type="PROSITE" id="PS50823">
    <property type="entry name" value="KH_TYPE_2"/>
    <property type="match status" value="1"/>
</dbReference>
<dbReference type="Gene3D" id="3.40.50.300">
    <property type="entry name" value="P-loop containing nucleotide triphosphate hydrolases"/>
    <property type="match status" value="1"/>
</dbReference>
<dbReference type="PANTHER" id="PTHR42698:SF2">
    <property type="entry name" value="GTPASE ERA-LIKE, CHLOROPLASTIC"/>
    <property type="match status" value="1"/>
</dbReference>
<keyword evidence="4 7" id="KW-0694">RNA-binding</keyword>
<gene>
    <name evidence="12" type="ORF">SELMODRAFT_75698</name>
</gene>